<sequence>MSASASSSGTDLTTRNSSSSTTTARPPSRRKSGRRSTSVNLGRRWMDVVHTSPPWNRHFLDIGRCGFVKCTKQIQKASAEEIAALPTSYLAMAISASTAYTPKEKQERLLMDYTRALVGRNVDPNDIFSCVDSSHRSAVACAAYHGYPKLLKLLLVDGNCSVTLGTPHALMAALDNGQHECMTILLEHRKEEFQKILYKEELAHCGGGDKHVEAKFLIENTLEKALIRRDVTAVQILRDQGNVMISDYCFIRRRSNKNKILQNLLQAMYGPDENVMAWSKWLHWSFPTTDRRMINYLWHLIAPNSDFPKEVWLNLLSFMGRGWWMESSSITRQYLLDVV</sequence>
<evidence type="ECO:0000313" key="3">
    <source>
        <dbReference type="Proteomes" id="UP001153069"/>
    </source>
</evidence>
<feature type="compositionally biased region" description="Polar residues" evidence="1">
    <location>
        <begin position="1"/>
        <end position="12"/>
    </location>
</feature>
<dbReference type="AlphaFoldDB" id="A0A9N8DTT9"/>
<evidence type="ECO:0000313" key="2">
    <source>
        <dbReference type="EMBL" id="CAB9508215.1"/>
    </source>
</evidence>
<comment type="caution">
    <text evidence="2">The sequence shown here is derived from an EMBL/GenBank/DDBJ whole genome shotgun (WGS) entry which is preliminary data.</text>
</comment>
<feature type="region of interest" description="Disordered" evidence="1">
    <location>
        <begin position="1"/>
        <end position="39"/>
    </location>
</feature>
<feature type="compositionally biased region" description="Low complexity" evidence="1">
    <location>
        <begin position="13"/>
        <end position="26"/>
    </location>
</feature>
<organism evidence="2 3">
    <name type="scientific">Seminavis robusta</name>
    <dbReference type="NCBI Taxonomy" id="568900"/>
    <lineage>
        <taxon>Eukaryota</taxon>
        <taxon>Sar</taxon>
        <taxon>Stramenopiles</taxon>
        <taxon>Ochrophyta</taxon>
        <taxon>Bacillariophyta</taxon>
        <taxon>Bacillariophyceae</taxon>
        <taxon>Bacillariophycidae</taxon>
        <taxon>Naviculales</taxon>
        <taxon>Naviculaceae</taxon>
        <taxon>Seminavis</taxon>
    </lineage>
</organism>
<proteinExistence type="predicted"/>
<dbReference type="Proteomes" id="UP001153069">
    <property type="component" value="Unassembled WGS sequence"/>
</dbReference>
<dbReference type="Gene3D" id="1.25.40.20">
    <property type="entry name" value="Ankyrin repeat-containing domain"/>
    <property type="match status" value="1"/>
</dbReference>
<dbReference type="OrthoDB" id="55288at2759"/>
<dbReference type="InterPro" id="IPR036770">
    <property type="entry name" value="Ankyrin_rpt-contain_sf"/>
</dbReference>
<keyword evidence="3" id="KW-1185">Reference proteome</keyword>
<accession>A0A9N8DTT9</accession>
<protein>
    <submittedName>
        <fullName evidence="2">Uncharacterized protein</fullName>
    </submittedName>
</protein>
<name>A0A9N8DTT9_9STRA</name>
<evidence type="ECO:0000256" key="1">
    <source>
        <dbReference type="SAM" id="MobiDB-lite"/>
    </source>
</evidence>
<reference evidence="2" key="1">
    <citation type="submission" date="2020-06" db="EMBL/GenBank/DDBJ databases">
        <authorList>
            <consortium name="Plant Systems Biology data submission"/>
        </authorList>
    </citation>
    <scope>NUCLEOTIDE SEQUENCE</scope>
    <source>
        <strain evidence="2">D6</strain>
    </source>
</reference>
<gene>
    <name evidence="2" type="ORF">SEMRO_338_G120760.1</name>
</gene>
<dbReference type="EMBL" id="CAICTM010000337">
    <property type="protein sequence ID" value="CAB9508215.1"/>
    <property type="molecule type" value="Genomic_DNA"/>
</dbReference>
<dbReference type="SUPFAM" id="SSF48403">
    <property type="entry name" value="Ankyrin repeat"/>
    <property type="match status" value="1"/>
</dbReference>